<dbReference type="Pfam" id="PF20710">
    <property type="entry name" value="DUF6824"/>
    <property type="match status" value="1"/>
</dbReference>
<feature type="compositionally biased region" description="Basic residues" evidence="1">
    <location>
        <begin position="123"/>
        <end position="132"/>
    </location>
</feature>
<feature type="domain" description="DUF6824" evidence="2">
    <location>
        <begin position="2"/>
        <end position="48"/>
    </location>
</feature>
<feature type="region of interest" description="Disordered" evidence="1">
    <location>
        <begin position="79"/>
        <end position="468"/>
    </location>
</feature>
<accession>A0A7S4AS49</accession>
<feature type="compositionally biased region" description="Basic and acidic residues" evidence="1">
    <location>
        <begin position="79"/>
        <end position="115"/>
    </location>
</feature>
<gene>
    <name evidence="3" type="ORF">PAUS00366_LOCUS17815</name>
</gene>
<feature type="compositionally biased region" description="Pro residues" evidence="1">
    <location>
        <begin position="306"/>
        <end position="316"/>
    </location>
</feature>
<dbReference type="InterPro" id="IPR049227">
    <property type="entry name" value="DUF6824"/>
</dbReference>
<name>A0A7S4AS49_9STRA</name>
<protein>
    <recommendedName>
        <fullName evidence="2">DUF6824 domain-containing protein</fullName>
    </recommendedName>
</protein>
<evidence type="ECO:0000313" key="3">
    <source>
        <dbReference type="EMBL" id="CAE0725058.1"/>
    </source>
</evidence>
<feature type="region of interest" description="Disordered" evidence="1">
    <location>
        <begin position="481"/>
        <end position="523"/>
    </location>
</feature>
<feature type="compositionally biased region" description="Basic residues" evidence="1">
    <location>
        <begin position="278"/>
        <end position="287"/>
    </location>
</feature>
<feature type="compositionally biased region" description="Basic and acidic residues" evidence="1">
    <location>
        <begin position="389"/>
        <end position="398"/>
    </location>
</feature>
<evidence type="ECO:0000256" key="1">
    <source>
        <dbReference type="SAM" id="MobiDB-lite"/>
    </source>
</evidence>
<feature type="compositionally biased region" description="Pro residues" evidence="1">
    <location>
        <begin position="172"/>
        <end position="183"/>
    </location>
</feature>
<feature type="compositionally biased region" description="Low complexity" evidence="1">
    <location>
        <begin position="267"/>
        <end position="277"/>
    </location>
</feature>
<feature type="compositionally biased region" description="Basic and acidic residues" evidence="1">
    <location>
        <begin position="232"/>
        <end position="246"/>
    </location>
</feature>
<dbReference type="AlphaFoldDB" id="A0A7S4AS49"/>
<dbReference type="EMBL" id="HBIX01026040">
    <property type="protein sequence ID" value="CAE0725058.1"/>
    <property type="molecule type" value="Transcribed_RNA"/>
</dbReference>
<feature type="compositionally biased region" description="Basic and acidic residues" evidence="1">
    <location>
        <begin position="511"/>
        <end position="523"/>
    </location>
</feature>
<evidence type="ECO:0000259" key="2">
    <source>
        <dbReference type="Pfam" id="PF20710"/>
    </source>
</evidence>
<organism evidence="3">
    <name type="scientific">Pseudo-nitzschia australis</name>
    <dbReference type="NCBI Taxonomy" id="44445"/>
    <lineage>
        <taxon>Eukaryota</taxon>
        <taxon>Sar</taxon>
        <taxon>Stramenopiles</taxon>
        <taxon>Ochrophyta</taxon>
        <taxon>Bacillariophyta</taxon>
        <taxon>Bacillariophyceae</taxon>
        <taxon>Bacillariophycidae</taxon>
        <taxon>Bacillariales</taxon>
        <taxon>Bacillariaceae</taxon>
        <taxon>Pseudo-nitzschia</taxon>
    </lineage>
</organism>
<reference evidence="3" key="1">
    <citation type="submission" date="2021-01" db="EMBL/GenBank/DDBJ databases">
        <authorList>
            <person name="Corre E."/>
            <person name="Pelletier E."/>
            <person name="Niang G."/>
            <person name="Scheremetjew M."/>
            <person name="Finn R."/>
            <person name="Kale V."/>
            <person name="Holt S."/>
            <person name="Cochrane G."/>
            <person name="Meng A."/>
            <person name="Brown T."/>
            <person name="Cohen L."/>
        </authorList>
    </citation>
    <scope>NUCLEOTIDE SEQUENCE</scope>
    <source>
        <strain evidence="3">10249 10 AB</strain>
    </source>
</reference>
<sequence>MGISRSIVQAVRSLNPPGRFLDKDTSTGLWHDIGHKKAVEKTSQALRDGAAMLRKQLSADLGDPNFLNAVFSDDVNKTKKDIDSDGEDEKEKIAIKTNGKENSKETKGSPAEKMKVVKAKPAQGKKGHRRIKSNPSTLAVITSKYKMNRRYKTLEEPRTPGPDYRWNYHQCPPSPRSPVPRPPYTCSLPSSPMAPWGAGPPPSPYPERHGSYSQQHSPYHHYPPRSPYGKHSNHERYRSHSFEHYHGPPGPESGLPPRHHARSPHCSSPHHPNQQYQHSHHHYHHHQYAPPVHNPQSPVPTRSATSPPPVPPPSGPLPQGRYPYSSGDYYSKYPPAEPREEPWSPRRGYRPSYETHTSSHQYYSPHHGDCRPERSPSWTPRLGSPGHYYHPDDPDKQGDGGLSVPSLGGEGRSTMGEISPKLHLAPRSIRQIVGKHGTPPRTPQSYSRQDFRPPTPNGQRWQRSKEESKYYSFTAVEEEKKTADVDKAVIPSPNISNPAAARAVPSWGESMKTEYRSSPDQDEIERYCSDARFKKEDQIESRASPGKYLSIQEDKGYQSDEAQAVDDIAMSPIPYDREDPVTLLDLPEDILTLPISPCGGPHDGDNPAQS</sequence>
<proteinExistence type="predicted"/>